<keyword evidence="5 6" id="KW-0472">Membrane</keyword>
<dbReference type="Pfam" id="PF01810">
    <property type="entry name" value="LysE"/>
    <property type="match status" value="1"/>
</dbReference>
<evidence type="ECO:0000256" key="4">
    <source>
        <dbReference type="ARBA" id="ARBA00022989"/>
    </source>
</evidence>
<feature type="transmembrane region" description="Helical" evidence="6">
    <location>
        <begin position="150"/>
        <end position="175"/>
    </location>
</feature>
<dbReference type="Proteomes" id="UP001161405">
    <property type="component" value="Unassembled WGS sequence"/>
</dbReference>
<evidence type="ECO:0000256" key="2">
    <source>
        <dbReference type="ARBA" id="ARBA00022475"/>
    </source>
</evidence>
<keyword evidence="2" id="KW-1003">Cell membrane</keyword>
<name>A0ABQ5UQ06_9HYPH</name>
<evidence type="ECO:0000256" key="1">
    <source>
        <dbReference type="ARBA" id="ARBA00004651"/>
    </source>
</evidence>
<evidence type="ECO:0000256" key="3">
    <source>
        <dbReference type="ARBA" id="ARBA00022692"/>
    </source>
</evidence>
<feature type="transmembrane region" description="Helical" evidence="6">
    <location>
        <begin position="187"/>
        <end position="208"/>
    </location>
</feature>
<dbReference type="InterPro" id="IPR001123">
    <property type="entry name" value="LeuE-type"/>
</dbReference>
<dbReference type="EMBL" id="BSNI01000001">
    <property type="protein sequence ID" value="GLQ16027.1"/>
    <property type="molecule type" value="Genomic_DNA"/>
</dbReference>
<keyword evidence="8" id="KW-1185">Reference proteome</keyword>
<dbReference type="RefSeq" id="WP_284361287.1">
    <property type="nucleotide sequence ID" value="NZ_BSNI01000001.1"/>
</dbReference>
<accession>A0ABQ5UQ06</accession>
<dbReference type="PANTHER" id="PTHR30086">
    <property type="entry name" value="ARGININE EXPORTER PROTEIN ARGO"/>
    <property type="match status" value="1"/>
</dbReference>
<evidence type="ECO:0000256" key="5">
    <source>
        <dbReference type="ARBA" id="ARBA00023136"/>
    </source>
</evidence>
<evidence type="ECO:0000313" key="8">
    <source>
        <dbReference type="Proteomes" id="UP001161405"/>
    </source>
</evidence>
<comment type="caution">
    <text evidence="7">The sequence shown here is derived from an EMBL/GenBank/DDBJ whole genome shotgun (WGS) entry which is preliminary data.</text>
</comment>
<proteinExistence type="predicted"/>
<organism evidence="7 8">
    <name type="scientific">Maritalea porphyrae</name>
    <dbReference type="NCBI Taxonomy" id="880732"/>
    <lineage>
        <taxon>Bacteria</taxon>
        <taxon>Pseudomonadati</taxon>
        <taxon>Pseudomonadota</taxon>
        <taxon>Alphaproteobacteria</taxon>
        <taxon>Hyphomicrobiales</taxon>
        <taxon>Devosiaceae</taxon>
        <taxon>Maritalea</taxon>
    </lineage>
</organism>
<protein>
    <submittedName>
        <fullName evidence="7">Threonine efflux protein</fullName>
    </submittedName>
</protein>
<evidence type="ECO:0000313" key="7">
    <source>
        <dbReference type="EMBL" id="GLQ16027.1"/>
    </source>
</evidence>
<sequence length="210" mass="22495">MDIIIAHLPNLALAYFVFFLAVASPGPATLAIAGASMSLGRPQGIAKAAGIVSGSFLWGMFAVFGMVAFISSFAGVLYWLKILGGIYLLWMAYKAGKNAAAVDDPEQGDIGGKSLWKQYAGGFVLHTTNPKALFAWAAVITLGLQPGAPWWMSFVVFGGAYCLSLLINFSYALFFSTDRMIKAYFKVRRWVQGVFAAIFGAAGLKLIIQG</sequence>
<dbReference type="PANTHER" id="PTHR30086:SF20">
    <property type="entry name" value="ARGININE EXPORTER PROTEIN ARGO-RELATED"/>
    <property type="match status" value="1"/>
</dbReference>
<reference evidence="7" key="2">
    <citation type="submission" date="2023-01" db="EMBL/GenBank/DDBJ databases">
        <title>Draft genome sequence of Maritalea porphyrae strain NBRC 107169.</title>
        <authorList>
            <person name="Sun Q."/>
            <person name="Mori K."/>
        </authorList>
    </citation>
    <scope>NUCLEOTIDE SEQUENCE</scope>
    <source>
        <strain evidence="7">NBRC 107169</strain>
    </source>
</reference>
<comment type="subcellular location">
    <subcellularLocation>
        <location evidence="1">Cell membrane</location>
        <topology evidence="1">Multi-pass membrane protein</topology>
    </subcellularLocation>
</comment>
<gene>
    <name evidence="7" type="ORF">GCM10007879_02760</name>
</gene>
<evidence type="ECO:0000256" key="6">
    <source>
        <dbReference type="SAM" id="Phobius"/>
    </source>
</evidence>
<keyword evidence="4 6" id="KW-1133">Transmembrane helix</keyword>
<feature type="transmembrane region" description="Helical" evidence="6">
    <location>
        <begin position="123"/>
        <end position="144"/>
    </location>
</feature>
<keyword evidence="3 6" id="KW-0812">Transmembrane</keyword>
<feature type="transmembrane region" description="Helical" evidence="6">
    <location>
        <begin position="56"/>
        <end position="80"/>
    </location>
</feature>
<reference evidence="7" key="1">
    <citation type="journal article" date="2014" name="Int. J. Syst. Evol. Microbiol.">
        <title>Complete genome of a new Firmicutes species belonging to the dominant human colonic microbiota ('Ruminococcus bicirculans') reveals two chromosomes and a selective capacity to utilize plant glucans.</title>
        <authorList>
            <consortium name="NISC Comparative Sequencing Program"/>
            <person name="Wegmann U."/>
            <person name="Louis P."/>
            <person name="Goesmann A."/>
            <person name="Henrissat B."/>
            <person name="Duncan S.H."/>
            <person name="Flint H.J."/>
        </authorList>
    </citation>
    <scope>NUCLEOTIDE SEQUENCE</scope>
    <source>
        <strain evidence="7">NBRC 107169</strain>
    </source>
</reference>